<dbReference type="STRING" id="391626.OAN307_c37020"/>
<keyword evidence="1" id="KW-0732">Signal</keyword>
<feature type="signal peptide" evidence="1">
    <location>
        <begin position="1"/>
        <end position="27"/>
    </location>
</feature>
<dbReference type="KEGG" id="oat:OAN307_c37020"/>
<gene>
    <name evidence="3" type="ORF">OAN307_c37020</name>
</gene>
<feature type="chain" id="PRO_5004102649" evidence="1">
    <location>
        <begin position="28"/>
        <end position="520"/>
    </location>
</feature>
<dbReference type="Gene3D" id="3.30.70.1070">
    <property type="entry name" value="Sporulation related repeat"/>
    <property type="match status" value="1"/>
</dbReference>
<evidence type="ECO:0000313" key="3">
    <source>
        <dbReference type="EMBL" id="AGI69162.1"/>
    </source>
</evidence>
<proteinExistence type="predicted"/>
<dbReference type="Pfam" id="PF05036">
    <property type="entry name" value="SPOR"/>
    <property type="match status" value="1"/>
</dbReference>
<dbReference type="InterPro" id="IPR007730">
    <property type="entry name" value="SPOR-like_dom"/>
</dbReference>
<dbReference type="EMBL" id="CP003740">
    <property type="protein sequence ID" value="AGI69162.1"/>
    <property type="molecule type" value="Genomic_DNA"/>
</dbReference>
<feature type="domain" description="SPOR" evidence="2">
    <location>
        <begin position="442"/>
        <end position="520"/>
    </location>
</feature>
<dbReference type="HOGENOM" id="CLU_048871_0_0_5"/>
<keyword evidence="4" id="KW-1185">Reference proteome</keyword>
<dbReference type="PROSITE" id="PS51724">
    <property type="entry name" value="SPOR"/>
    <property type="match status" value="1"/>
</dbReference>
<dbReference type="SUPFAM" id="SSF110997">
    <property type="entry name" value="Sporulation related repeat"/>
    <property type="match status" value="1"/>
</dbReference>
<accession>M9RAE2</accession>
<organism evidence="3 4">
    <name type="scientific">Octadecabacter antarcticus 307</name>
    <dbReference type="NCBI Taxonomy" id="391626"/>
    <lineage>
        <taxon>Bacteria</taxon>
        <taxon>Pseudomonadati</taxon>
        <taxon>Pseudomonadota</taxon>
        <taxon>Alphaproteobacteria</taxon>
        <taxon>Rhodobacterales</taxon>
        <taxon>Roseobacteraceae</taxon>
        <taxon>Octadecabacter</taxon>
    </lineage>
</organism>
<protein>
    <submittedName>
        <fullName evidence="3">Putative sporulation/cell-division domain protein</fullName>
    </submittedName>
</protein>
<sequence>MIIFGQRYGFLSTAAVIVALMSGGATAQSLRDSTGPAEFPPSTFTANQYVDSRGCVFVRAGIGGAVNWVPRVNSSRDLLCGFQPTQVAGSTTISPTVNVPNPLDTVVAGLAVRPAAAPAPRLNLPASTAAAINPLTGQRVGTPAAATPSPPSPPITTVPTVQPRVLTRAQACAGLTGVQPNLVGQRTGQPIDCGGNVAPQVAAVTRPLVQATSAQPGLSRTQACADIDATGRTYISATTGLPIRCGPQTQRITPATGPFAGLWADLSRPQRPYSNPLDAAPVSTMFNPGTNARVVSACGFGSLTNTGNLSIRCGPQAQSPSGLTSRLVVPTGPETNGFVTRARTSPFSLGFLGDLLNQNPPPYSNPVRGYALPVPSVPTGYAQVWDDGRLNTQRGIRTGPQTQSPTGLTNTIRYATTPRATAAAVEQPRVATRTALQTQPSEQLSGHRYVQVGTFGTRDQAQAIAQSLRTRGLPMRIGVFNQSGTEMRMVLAGPFSSDAQLQRALGTARGAGYSGAFTRR</sequence>
<name>M9RAE2_9RHOB</name>
<dbReference type="AlphaFoldDB" id="M9RAE2"/>
<dbReference type="InterPro" id="IPR036680">
    <property type="entry name" value="SPOR-like_sf"/>
</dbReference>
<evidence type="ECO:0000313" key="4">
    <source>
        <dbReference type="Proteomes" id="UP000005307"/>
    </source>
</evidence>
<dbReference type="Proteomes" id="UP000005307">
    <property type="component" value="Chromosome"/>
</dbReference>
<dbReference type="GO" id="GO:0042834">
    <property type="term" value="F:peptidoglycan binding"/>
    <property type="evidence" value="ECO:0007669"/>
    <property type="project" value="InterPro"/>
</dbReference>
<dbReference type="RefSeq" id="WP_015501113.1">
    <property type="nucleotide sequence ID" value="NC_020911.1"/>
</dbReference>
<dbReference type="eggNOG" id="COG3087">
    <property type="taxonomic scope" value="Bacteria"/>
</dbReference>
<evidence type="ECO:0000256" key="1">
    <source>
        <dbReference type="SAM" id="SignalP"/>
    </source>
</evidence>
<evidence type="ECO:0000259" key="2">
    <source>
        <dbReference type="PROSITE" id="PS51724"/>
    </source>
</evidence>
<reference evidence="3 4" key="1">
    <citation type="journal article" date="2013" name="PLoS ONE">
        <title>Poles Apart: Arctic and Antarctic Octadecabacter strains Share High Genome Plasticity and a New Type of Xanthorhodopsin.</title>
        <authorList>
            <person name="Vollmers J."/>
            <person name="Voget S."/>
            <person name="Dietrich S."/>
            <person name="Gollnow K."/>
            <person name="Smits M."/>
            <person name="Meyer K."/>
            <person name="Brinkhoff T."/>
            <person name="Simon M."/>
            <person name="Daniel R."/>
        </authorList>
    </citation>
    <scope>NUCLEOTIDE SEQUENCE [LARGE SCALE GENOMIC DNA]</scope>
    <source>
        <strain evidence="3 4">307</strain>
    </source>
</reference>